<gene>
    <name evidence="2" type="ORF">E1301_Tti004073</name>
</gene>
<evidence type="ECO:0000313" key="2">
    <source>
        <dbReference type="EMBL" id="KAA0709502.1"/>
    </source>
</evidence>
<protein>
    <submittedName>
        <fullName evidence="2">Uncharacterized protein</fullName>
    </submittedName>
</protein>
<reference evidence="2 3" key="1">
    <citation type="journal article" date="2019" name="Mol. Ecol. Resour.">
        <title>Chromosome-level genome assembly of Triplophysa tibetana, a fish adapted to the harsh high-altitude environment of the Tibetan Plateau.</title>
        <authorList>
            <person name="Yang X."/>
            <person name="Liu H."/>
            <person name="Ma Z."/>
            <person name="Zou Y."/>
            <person name="Zou M."/>
            <person name="Mao Y."/>
            <person name="Li X."/>
            <person name="Wang H."/>
            <person name="Chen T."/>
            <person name="Wang W."/>
            <person name="Yang R."/>
        </authorList>
    </citation>
    <scope>NUCLEOTIDE SEQUENCE [LARGE SCALE GENOMIC DNA]</scope>
    <source>
        <strain evidence="2">TTIB1903HZAU</strain>
        <tissue evidence="2">Muscle</tissue>
    </source>
</reference>
<keyword evidence="3" id="KW-1185">Reference proteome</keyword>
<accession>A0A5A9NHN0</accession>
<organism evidence="2 3">
    <name type="scientific">Triplophysa tibetana</name>
    <dbReference type="NCBI Taxonomy" id="1572043"/>
    <lineage>
        <taxon>Eukaryota</taxon>
        <taxon>Metazoa</taxon>
        <taxon>Chordata</taxon>
        <taxon>Craniata</taxon>
        <taxon>Vertebrata</taxon>
        <taxon>Euteleostomi</taxon>
        <taxon>Actinopterygii</taxon>
        <taxon>Neopterygii</taxon>
        <taxon>Teleostei</taxon>
        <taxon>Ostariophysi</taxon>
        <taxon>Cypriniformes</taxon>
        <taxon>Nemacheilidae</taxon>
        <taxon>Triplophysa</taxon>
    </lineage>
</organism>
<comment type="caution">
    <text evidence="2">The sequence shown here is derived from an EMBL/GenBank/DDBJ whole genome shotgun (WGS) entry which is preliminary data.</text>
</comment>
<name>A0A5A9NHN0_9TELE</name>
<evidence type="ECO:0000313" key="3">
    <source>
        <dbReference type="Proteomes" id="UP000324632"/>
    </source>
</evidence>
<dbReference type="Proteomes" id="UP000324632">
    <property type="component" value="Chromosome 17"/>
</dbReference>
<proteinExistence type="predicted"/>
<feature type="region of interest" description="Disordered" evidence="1">
    <location>
        <begin position="161"/>
        <end position="180"/>
    </location>
</feature>
<sequence length="180" mass="20082">MRGNVRAASFVVTVLWSRFWNNETALSPLELCDTIPEEPTEVIKQRCQQCPDRDELSPRLSIKQCSESCQYALAVCAGIRPGICTSNVDMLERVFAKAEAALWLAVLWTGRDRCGGSKPESNDPTDRKLSFINTCPHTGGALQSPAALKCSVRDHLPLEKPQNIDRMSQHSESCRMRMMA</sequence>
<evidence type="ECO:0000256" key="1">
    <source>
        <dbReference type="SAM" id="MobiDB-lite"/>
    </source>
</evidence>
<feature type="compositionally biased region" description="Basic and acidic residues" evidence="1">
    <location>
        <begin position="167"/>
        <end position="180"/>
    </location>
</feature>
<dbReference type="EMBL" id="SOYY01000017">
    <property type="protein sequence ID" value="KAA0709502.1"/>
    <property type="molecule type" value="Genomic_DNA"/>
</dbReference>
<dbReference type="AlphaFoldDB" id="A0A5A9NHN0"/>